<dbReference type="GO" id="GO:0008146">
    <property type="term" value="F:sulfotransferase activity"/>
    <property type="evidence" value="ECO:0007669"/>
    <property type="project" value="TreeGrafter"/>
</dbReference>
<dbReference type="GO" id="GO:0016779">
    <property type="term" value="F:nucleotidyltransferase activity"/>
    <property type="evidence" value="ECO:0007669"/>
    <property type="project" value="UniProtKB-KW"/>
</dbReference>
<dbReference type="PROSITE" id="PS51257">
    <property type="entry name" value="PROKAR_LIPOPROTEIN"/>
    <property type="match status" value="1"/>
</dbReference>
<proteinExistence type="inferred from homology"/>
<dbReference type="FunFam" id="3.40.50.720:FF:000080">
    <property type="entry name" value="Thiazole biosynthesis adenylyltransferase ThiF"/>
    <property type="match status" value="1"/>
</dbReference>
<accession>A0A921KCR0</accession>
<reference evidence="3" key="2">
    <citation type="submission" date="2021-09" db="EMBL/GenBank/DDBJ databases">
        <authorList>
            <person name="Gilroy R."/>
        </authorList>
    </citation>
    <scope>NUCLEOTIDE SEQUENCE</scope>
    <source>
        <strain evidence="3">CHK171-7178</strain>
    </source>
</reference>
<dbReference type="Proteomes" id="UP000698173">
    <property type="component" value="Unassembled WGS sequence"/>
</dbReference>
<evidence type="ECO:0000313" key="3">
    <source>
        <dbReference type="EMBL" id="HJF31123.1"/>
    </source>
</evidence>
<dbReference type="GO" id="GO:0005829">
    <property type="term" value="C:cytosol"/>
    <property type="evidence" value="ECO:0007669"/>
    <property type="project" value="TreeGrafter"/>
</dbReference>
<dbReference type="GO" id="GO:0008641">
    <property type="term" value="F:ubiquitin-like modifier activating enzyme activity"/>
    <property type="evidence" value="ECO:0007669"/>
    <property type="project" value="InterPro"/>
</dbReference>
<dbReference type="AlphaFoldDB" id="A0A921KCR0"/>
<dbReference type="PANTHER" id="PTHR10953:SF102">
    <property type="entry name" value="ADENYLYLTRANSFERASE AND SULFURTRANSFERASE MOCS3"/>
    <property type="match status" value="1"/>
</dbReference>
<sequence length="339" mass="37395">MKNRYSRQTLFKPVGQAGQDKLSSAHVVIIGCGALGSSVSETLVRAGVRKLTIADRDYVEPSNLQRQQLFTEQDAQDGNPKVIAAAARLKTIRQDVEIVTILDHVDGSIMEQITDDTDLIMDATDNFETRLLINDLAWKKNIPWIYGACVGSSGSIFPFVPGESACFRCLLPVLPSVNETCDTTGIIAPAVQITAAHQSAEALKWLTGNKDAMRTKLFHFDVWNNTHVEAGISRLRNEVCETCGNSPTYPALHSAEGTIYAVLCGRDTIQIIPDASRSLTITDGETVAKRLGVPYKVTPFFVEFNTEGYRFILFGNGRLLIHGLKDMKIGRKLYHQFFG</sequence>
<evidence type="ECO:0000313" key="4">
    <source>
        <dbReference type="Proteomes" id="UP000698173"/>
    </source>
</evidence>
<dbReference type="CDD" id="cd00757">
    <property type="entry name" value="ThiF_MoeB_HesA_family"/>
    <property type="match status" value="1"/>
</dbReference>
<dbReference type="PANTHER" id="PTHR10953">
    <property type="entry name" value="UBIQUITIN-ACTIVATING ENZYME E1"/>
    <property type="match status" value="1"/>
</dbReference>
<dbReference type="InterPro" id="IPR035985">
    <property type="entry name" value="Ubiquitin-activating_enz"/>
</dbReference>
<dbReference type="InterPro" id="IPR000594">
    <property type="entry name" value="ThiF_NAD_FAD-bd"/>
</dbReference>
<dbReference type="Pfam" id="PF00899">
    <property type="entry name" value="ThiF"/>
    <property type="match status" value="1"/>
</dbReference>
<comment type="similarity">
    <text evidence="1">Belongs to the HesA/MoeB/ThiF family.</text>
</comment>
<reference evidence="3" key="1">
    <citation type="journal article" date="2021" name="PeerJ">
        <title>Extensive microbial diversity within the chicken gut microbiome revealed by metagenomics and culture.</title>
        <authorList>
            <person name="Gilroy R."/>
            <person name="Ravi A."/>
            <person name="Getino M."/>
            <person name="Pursley I."/>
            <person name="Horton D.L."/>
            <person name="Alikhan N.F."/>
            <person name="Baker D."/>
            <person name="Gharbi K."/>
            <person name="Hall N."/>
            <person name="Watson M."/>
            <person name="Adriaenssens E.M."/>
            <person name="Foster-Nyarko E."/>
            <person name="Jarju S."/>
            <person name="Secka A."/>
            <person name="Antonio M."/>
            <person name="Oren A."/>
            <person name="Chaudhuri R.R."/>
            <person name="La Ragione R."/>
            <person name="Hildebrand F."/>
            <person name="Pallen M.J."/>
        </authorList>
    </citation>
    <scope>NUCLEOTIDE SEQUENCE</scope>
    <source>
        <strain evidence="3">CHK171-7178</strain>
    </source>
</reference>
<evidence type="ECO:0000259" key="2">
    <source>
        <dbReference type="Pfam" id="PF00899"/>
    </source>
</evidence>
<dbReference type="SUPFAM" id="SSF69572">
    <property type="entry name" value="Activating enzymes of the ubiquitin-like proteins"/>
    <property type="match status" value="1"/>
</dbReference>
<protein>
    <submittedName>
        <fullName evidence="3">ThiF family adenylyltransferase</fullName>
    </submittedName>
</protein>
<evidence type="ECO:0000256" key="1">
    <source>
        <dbReference type="ARBA" id="ARBA00009919"/>
    </source>
</evidence>
<gene>
    <name evidence="3" type="ORF">K8V56_04995</name>
</gene>
<keyword evidence="3" id="KW-0808">Transferase</keyword>
<dbReference type="GO" id="GO:0004792">
    <property type="term" value="F:thiosulfate-cyanide sulfurtransferase activity"/>
    <property type="evidence" value="ECO:0007669"/>
    <property type="project" value="TreeGrafter"/>
</dbReference>
<dbReference type="EMBL" id="DYWT01000085">
    <property type="protein sequence ID" value="HJF31123.1"/>
    <property type="molecule type" value="Genomic_DNA"/>
</dbReference>
<name>A0A921KCR0_SPOPS</name>
<keyword evidence="3" id="KW-0548">Nucleotidyltransferase</keyword>
<organism evidence="3 4">
    <name type="scientific">Sporosarcina psychrophila</name>
    <name type="common">Bacillus psychrophilus</name>
    <dbReference type="NCBI Taxonomy" id="1476"/>
    <lineage>
        <taxon>Bacteria</taxon>
        <taxon>Bacillati</taxon>
        <taxon>Bacillota</taxon>
        <taxon>Bacilli</taxon>
        <taxon>Bacillales</taxon>
        <taxon>Caryophanaceae</taxon>
        <taxon>Sporosarcina</taxon>
    </lineage>
</organism>
<feature type="domain" description="THIF-type NAD/FAD binding fold" evidence="2">
    <location>
        <begin position="5"/>
        <end position="240"/>
    </location>
</feature>
<dbReference type="InterPro" id="IPR045886">
    <property type="entry name" value="ThiF/MoeB/HesA"/>
</dbReference>
<dbReference type="Gene3D" id="3.40.50.720">
    <property type="entry name" value="NAD(P)-binding Rossmann-like Domain"/>
    <property type="match status" value="1"/>
</dbReference>
<comment type="caution">
    <text evidence="3">The sequence shown here is derived from an EMBL/GenBank/DDBJ whole genome shotgun (WGS) entry which is preliminary data.</text>
</comment>